<keyword evidence="5" id="KW-0802">TPR repeat</keyword>
<reference evidence="8 9" key="1">
    <citation type="submission" date="2017-06" db="EMBL/GenBank/DDBJ databases">
        <title>Description of Rhodopirellula bahusiensis sp. nov.</title>
        <authorList>
            <person name="Kizina J."/>
            <person name="Harder J."/>
        </authorList>
    </citation>
    <scope>NUCLEOTIDE SEQUENCE [LARGE SCALE GENOMIC DNA]</scope>
    <source>
        <strain evidence="8 9">SWK21</strain>
    </source>
</reference>
<dbReference type="CDD" id="cd14014">
    <property type="entry name" value="STKc_PknB_like"/>
    <property type="match status" value="1"/>
</dbReference>
<keyword evidence="9" id="KW-1185">Reference proteome</keyword>
<dbReference type="GO" id="GO:0005524">
    <property type="term" value="F:ATP binding"/>
    <property type="evidence" value="ECO:0007669"/>
    <property type="project" value="UniProtKB-KW"/>
</dbReference>
<feature type="domain" description="Protein kinase" evidence="7">
    <location>
        <begin position="99"/>
        <end position="403"/>
    </location>
</feature>
<evidence type="ECO:0000256" key="3">
    <source>
        <dbReference type="ARBA" id="ARBA00022777"/>
    </source>
</evidence>
<evidence type="ECO:0000313" key="8">
    <source>
        <dbReference type="EMBL" id="PHQ35732.1"/>
    </source>
</evidence>
<dbReference type="SMART" id="SM00028">
    <property type="entry name" value="TPR"/>
    <property type="match status" value="3"/>
</dbReference>
<dbReference type="PANTHER" id="PTHR43289">
    <property type="entry name" value="MITOGEN-ACTIVATED PROTEIN KINASE KINASE KINASE 20-RELATED"/>
    <property type="match status" value="1"/>
</dbReference>
<comment type="caution">
    <text evidence="8">The sequence shown here is derived from an EMBL/GenBank/DDBJ whole genome shotgun (WGS) entry which is preliminary data.</text>
</comment>
<dbReference type="SMART" id="SM00220">
    <property type="entry name" value="S_TKc"/>
    <property type="match status" value="1"/>
</dbReference>
<dbReference type="PROSITE" id="PS50011">
    <property type="entry name" value="PROTEIN_KINASE_DOM"/>
    <property type="match status" value="1"/>
</dbReference>
<dbReference type="InterPro" id="IPR011990">
    <property type="entry name" value="TPR-like_helical_dom_sf"/>
</dbReference>
<feature type="region of interest" description="Disordered" evidence="6">
    <location>
        <begin position="280"/>
        <end position="309"/>
    </location>
</feature>
<protein>
    <submittedName>
        <fullName evidence="8">Protein kinase</fullName>
    </submittedName>
</protein>
<organism evidence="8 9">
    <name type="scientific">Rhodopirellula bahusiensis</name>
    <dbReference type="NCBI Taxonomy" id="2014065"/>
    <lineage>
        <taxon>Bacteria</taxon>
        <taxon>Pseudomonadati</taxon>
        <taxon>Planctomycetota</taxon>
        <taxon>Planctomycetia</taxon>
        <taxon>Pirellulales</taxon>
        <taxon>Pirellulaceae</taxon>
        <taxon>Rhodopirellula</taxon>
    </lineage>
</organism>
<dbReference type="SUPFAM" id="SSF48452">
    <property type="entry name" value="TPR-like"/>
    <property type="match status" value="2"/>
</dbReference>
<dbReference type="PROSITE" id="PS50005">
    <property type="entry name" value="TPR"/>
    <property type="match status" value="1"/>
</dbReference>
<dbReference type="Gene3D" id="1.10.510.10">
    <property type="entry name" value="Transferase(Phosphotransferase) domain 1"/>
    <property type="match status" value="1"/>
</dbReference>
<evidence type="ECO:0000259" key="7">
    <source>
        <dbReference type="PROSITE" id="PS50011"/>
    </source>
</evidence>
<name>A0A2G1W9L8_9BACT</name>
<feature type="repeat" description="TPR" evidence="5">
    <location>
        <begin position="957"/>
        <end position="990"/>
    </location>
</feature>
<dbReference type="Gene3D" id="2.60.120.260">
    <property type="entry name" value="Galactose-binding domain-like"/>
    <property type="match status" value="1"/>
</dbReference>
<accession>A0A2G1W9L8</accession>
<dbReference type="Proteomes" id="UP000225740">
    <property type="component" value="Unassembled WGS sequence"/>
</dbReference>
<dbReference type="GeneID" id="90608318"/>
<keyword evidence="1" id="KW-0808">Transferase</keyword>
<dbReference type="InterPro" id="IPR000719">
    <property type="entry name" value="Prot_kinase_dom"/>
</dbReference>
<dbReference type="SUPFAM" id="SSF56112">
    <property type="entry name" value="Protein kinase-like (PK-like)"/>
    <property type="match status" value="1"/>
</dbReference>
<evidence type="ECO:0000256" key="4">
    <source>
        <dbReference type="ARBA" id="ARBA00022840"/>
    </source>
</evidence>
<keyword evidence="2" id="KW-0547">Nucleotide-binding</keyword>
<evidence type="ECO:0000256" key="1">
    <source>
        <dbReference type="ARBA" id="ARBA00022679"/>
    </source>
</evidence>
<dbReference type="InterPro" id="IPR019734">
    <property type="entry name" value="TPR_rpt"/>
</dbReference>
<sequence>MTVLPDDPSSNAEDIFLDAIDLPAADREAYLRQRCDGDAELLRKVRNLIAADEAAQDDEFLRSKFMPASPLMQAFGDDQQNDSGDIPEEYAAFSESARFQILSRHDEGGLGEVLVAHDRQLDREVAIKQIRPQWNGHEEANARFLREAEITGRLEHPGIVPVYAMGTWKDGRPFYAMRFIEGQTLRQVIREYRDSLKDESRHANSSNDGEQARSLRTILNRFVDVCNTIEYAHSRRIIHRDIKPANIMVGPYGETLVVDWGLAKQLDDGSEIAVADKFDAKPDASTKGESDSSHTRAGGTVGTPQYMSPEQANGDVSLVGCQTDVYLLGATLYQILTGSAPHQDDSVSQILQRVRQEEVTPPRRRDASVSEPLQAICLKAMAKKPADRYPSVAALAADVERWLGDEPVSVFSDPLAVRIGRWGRKHRTLATSGAVAALLLMIGSIAGAAVWSYQSSQRLKVERERNQKELELTIANAKRLNEIRNSVDSDWQVAASEIEFGRYESALGILQRASKTLEEEPEFSQDRDRIVAKAERMQQLVSFYDLSEQAEEFGIMSRDTQGIMAASNALKALGIWEQRDWWNYLPNEDLSADQKDRLLWDTYQQWIILDGMLVKTIGTRLFGVMKHSDGDSDSSERLWKAWTAMQTKAGIAEAQAAKVVSERVELFRQSEAVRWYRGIANFRLGDGKWVKGEELGTARNAADAQKIGIMCLLSAMDPSFRVVFKDYKNLDAVEGGRQLFQRSASLRPNHYWTQLTLGHLQYFSAIQQPELTWQSYSLAIQTFGRCIAINPDNCFGYADRAALYRMQADLLRDDESVDPSIREERIEDLLLWSMQDAENAFRLGEKQPWVGWVYGMTLSAIDQNELAVDVLLETCRQSLALVPVVDSALIAAEDLRGRSDAIQFAEQMTERHKDQPVYPLLLASIHLTRQQNDVAEVVLGELFESGQVHRLSPPLLAHALAARGIIHLSAERLELAAEDFEKANQLDPHHLWAAYGIAACKDRSGEYEEALGLYKLASKLAKLSEHQAACLLGIGRTQAYLRSYPEAAESVQAALETQPGCEVLGAVRPLYDRLKEWSKTSRPKEEMRLLSDWIKEINKLPRATKVLIADGETPKPYQASLLNGGFEQGGWNYWSNDRGIAWINDPGYRSLASVTSSQAHTGEHSIRIVGDRPLSGEDATQADGETIPKGGRTKQVFPIPENSRCVVSVWAKAKDLDEDAVQLIVDGSQVPVTLDLAEGTYDWQKFESEIYFGRSPDPTLTSIPMEVQIVSAGEGEAWLDDLTVTVFDAD</sequence>
<dbReference type="Gene3D" id="1.25.40.10">
    <property type="entry name" value="Tetratricopeptide repeat domain"/>
    <property type="match status" value="2"/>
</dbReference>
<feature type="compositionally biased region" description="Basic and acidic residues" evidence="6">
    <location>
        <begin position="280"/>
        <end position="294"/>
    </location>
</feature>
<dbReference type="Pfam" id="PF00069">
    <property type="entry name" value="Pkinase"/>
    <property type="match status" value="1"/>
</dbReference>
<dbReference type="Gene3D" id="3.30.200.20">
    <property type="entry name" value="Phosphorylase Kinase, domain 1"/>
    <property type="match status" value="1"/>
</dbReference>
<evidence type="ECO:0000256" key="2">
    <source>
        <dbReference type="ARBA" id="ARBA00022741"/>
    </source>
</evidence>
<keyword evidence="4" id="KW-0067">ATP-binding</keyword>
<proteinExistence type="predicted"/>
<evidence type="ECO:0000256" key="5">
    <source>
        <dbReference type="PROSITE-ProRule" id="PRU00339"/>
    </source>
</evidence>
<dbReference type="GO" id="GO:0004674">
    <property type="term" value="F:protein serine/threonine kinase activity"/>
    <property type="evidence" value="ECO:0007669"/>
    <property type="project" value="TreeGrafter"/>
</dbReference>
<dbReference type="Pfam" id="PF14559">
    <property type="entry name" value="TPR_19"/>
    <property type="match status" value="1"/>
</dbReference>
<keyword evidence="3 8" id="KW-0418">Kinase</keyword>
<dbReference type="InterPro" id="IPR011009">
    <property type="entry name" value="Kinase-like_dom_sf"/>
</dbReference>
<dbReference type="PROSITE" id="PS00108">
    <property type="entry name" value="PROTEIN_KINASE_ST"/>
    <property type="match status" value="1"/>
</dbReference>
<dbReference type="InterPro" id="IPR008271">
    <property type="entry name" value="Ser/Thr_kinase_AS"/>
</dbReference>
<dbReference type="PANTHER" id="PTHR43289:SF6">
    <property type="entry name" value="SERINE_THREONINE-PROTEIN KINASE NEKL-3"/>
    <property type="match status" value="1"/>
</dbReference>
<gene>
    <name evidence="8" type="ORF">CEE69_09025</name>
</gene>
<evidence type="ECO:0000256" key="6">
    <source>
        <dbReference type="SAM" id="MobiDB-lite"/>
    </source>
</evidence>
<dbReference type="RefSeq" id="WP_099260365.1">
    <property type="nucleotide sequence ID" value="NZ_NIZW01000006.1"/>
</dbReference>
<dbReference type="EMBL" id="NIZW01000006">
    <property type="protein sequence ID" value="PHQ35732.1"/>
    <property type="molecule type" value="Genomic_DNA"/>
</dbReference>
<evidence type="ECO:0000313" key="9">
    <source>
        <dbReference type="Proteomes" id="UP000225740"/>
    </source>
</evidence>
<dbReference type="OrthoDB" id="6111975at2"/>